<keyword evidence="2" id="KW-1185">Reference proteome</keyword>
<reference evidence="1 2" key="1">
    <citation type="submission" date="2016-11" db="EMBL/GenBank/DDBJ databases">
        <authorList>
            <person name="Jaros S."/>
            <person name="Januszkiewicz K."/>
            <person name="Wedrychowicz H."/>
        </authorList>
    </citation>
    <scope>NUCLEOTIDE SEQUENCE [LARGE SCALE GENOMIC DNA]</scope>
    <source>
        <strain evidence="1 2">DSM 15970</strain>
    </source>
</reference>
<dbReference type="EMBL" id="FQYT01000009">
    <property type="protein sequence ID" value="SHI92081.1"/>
    <property type="molecule type" value="Genomic_DNA"/>
</dbReference>
<dbReference type="OrthoDB" id="9971351at2"/>
<dbReference type="Proteomes" id="UP000184342">
    <property type="component" value="Unassembled WGS sequence"/>
</dbReference>
<accession>A0A1M6F335</accession>
<sequence length="74" mass="8405">MANSVFWKKVPSEKYGFINMPHAVCPVCNKVYTNGNVYASDHCPECAEEIAKAKNRERVRKYRAKKRAEAEAGL</sequence>
<gene>
    <name evidence="1" type="ORF">SAMN02745691_01037</name>
</gene>
<proteinExistence type="predicted"/>
<evidence type="ECO:0000313" key="2">
    <source>
        <dbReference type="Proteomes" id="UP000184342"/>
    </source>
</evidence>
<name>A0A1M6F335_9FIRM</name>
<evidence type="ECO:0000313" key="1">
    <source>
        <dbReference type="EMBL" id="SHI92081.1"/>
    </source>
</evidence>
<protein>
    <submittedName>
        <fullName evidence="1">Uncharacterized protein</fullName>
    </submittedName>
</protein>
<dbReference type="AlphaFoldDB" id="A0A1M6F335"/>
<organism evidence="1 2">
    <name type="scientific">Parasporobacterium paucivorans DSM 15970</name>
    <dbReference type="NCBI Taxonomy" id="1122934"/>
    <lineage>
        <taxon>Bacteria</taxon>
        <taxon>Bacillati</taxon>
        <taxon>Bacillota</taxon>
        <taxon>Clostridia</taxon>
        <taxon>Lachnospirales</taxon>
        <taxon>Lachnospiraceae</taxon>
        <taxon>Parasporobacterium</taxon>
    </lineage>
</organism>
<dbReference type="RefSeq" id="WP_073993299.1">
    <property type="nucleotide sequence ID" value="NZ_FQYT01000009.1"/>
</dbReference>